<dbReference type="InterPro" id="IPR043444">
    <property type="entry name" value="TESPA1-like"/>
</dbReference>
<feature type="region of interest" description="Disordered" evidence="1">
    <location>
        <begin position="629"/>
        <end position="664"/>
    </location>
</feature>
<feature type="compositionally biased region" description="Basic and acidic residues" evidence="1">
    <location>
        <begin position="812"/>
        <end position="831"/>
    </location>
</feature>
<evidence type="ECO:0000259" key="2">
    <source>
        <dbReference type="SMART" id="SM01257"/>
    </source>
</evidence>
<dbReference type="AlphaFoldDB" id="A0A8J9Z6X9"/>
<keyword evidence="4" id="KW-1185">Reference proteome</keyword>
<evidence type="ECO:0000256" key="1">
    <source>
        <dbReference type="SAM" id="MobiDB-lite"/>
    </source>
</evidence>
<reference evidence="3" key="1">
    <citation type="submission" date="2022-01" db="EMBL/GenBank/DDBJ databases">
        <authorList>
            <person name="Braso-Vives M."/>
        </authorList>
    </citation>
    <scope>NUCLEOTIDE SEQUENCE</scope>
</reference>
<name>A0A8J9Z6X9_BRALA</name>
<evidence type="ECO:0000313" key="3">
    <source>
        <dbReference type="EMBL" id="CAH1248897.1"/>
    </source>
</evidence>
<feature type="region of interest" description="Disordered" evidence="1">
    <location>
        <begin position="773"/>
        <end position="854"/>
    </location>
</feature>
<protein>
    <submittedName>
        <fullName evidence="3">SSFA2 protein</fullName>
    </submittedName>
</protein>
<feature type="region of interest" description="Disordered" evidence="1">
    <location>
        <begin position="491"/>
        <end position="523"/>
    </location>
</feature>
<gene>
    <name evidence="3" type="primary">SSFA2</name>
    <name evidence="3" type="ORF">BLAG_LOCUS10180</name>
</gene>
<feature type="region of interest" description="Disordered" evidence="1">
    <location>
        <begin position="100"/>
        <end position="123"/>
    </location>
</feature>
<dbReference type="SMART" id="SM01257">
    <property type="entry name" value="KRAP_IP3R_bind"/>
    <property type="match status" value="1"/>
</dbReference>
<feature type="domain" description="ITPR-interacting" evidence="2">
    <location>
        <begin position="228"/>
        <end position="395"/>
    </location>
</feature>
<dbReference type="PANTHER" id="PTHR17469">
    <property type="entry name" value="SPERM SPECIFIC ANTIGEN 2-RELATED"/>
    <property type="match status" value="1"/>
</dbReference>
<dbReference type="InterPro" id="IPR029325">
    <property type="entry name" value="ITPR-bd"/>
</dbReference>
<proteinExistence type="predicted"/>
<dbReference type="GO" id="GO:0005102">
    <property type="term" value="F:signaling receptor binding"/>
    <property type="evidence" value="ECO:0007669"/>
    <property type="project" value="InterPro"/>
</dbReference>
<feature type="compositionally biased region" description="Polar residues" evidence="1">
    <location>
        <begin position="629"/>
        <end position="650"/>
    </location>
</feature>
<sequence length="869" mass="95094">MLVPMGKIFGTEKKRLPCTWPAAGGRLKGRTWYCWRMYEGTPESCECEPAVLTQSHPLHRTSQERWDGANLFSRSTQVQEITPDPDEVTGSPYTMATDDICETSKDLPGPSGPQSTRSCSLSSQESVKQWLKSVDRDAESPYPGEDSVAVDETLTDTAVHDGVMEYPFREKISRGDSTEDDLTLGSEAQLLDPPVTTTSAGIPHASAVFAGTRCYWLSNHARMSRQARLMQMGESFESFATDTSTQTSQSSSSIEGLLQSRTCDPEELLLSLGFGGGRDENRSLRVPDRFLQQQSRCGGVDLKQFMVREMAPDTTYQGWADHRKDMTAGSSHDPLRRSVTVSSNNTVTQPSSTGASIADVTGEVEDSAVQMLQQHSGTVLPTSTKAQQHRAKRALLVKQRSAESFSLEKGRKLLTEESEAKRGDSRGKMRKRSLSMPHIQCILEPVKEESPHSSLENTLHSKELFEMLQHAREQEFSQGLAENLGKICSSSADTEDNRWTSSPPPSEGVSGVSPVTQSRDLQDVDMPQLQFTMDKLGGGAIEEKPETSERIAFVISPDAAGVPNVDAESPPEELQLPRDRLTSTPDDKSVSQGLPVPQPHSALPQESFEMEEIGSTDVIPEEGAWLQGSSTLSCSHGNLPHQNSTQSDSSGFADDSHMGSDTPSLMETFKMEGLGSSAESLAKETKRYTKVKDSAGEDVKEIAVRRKKEVTAPPTAGNSRLGEVTAPPTAGNSRLWENLPENEKQESGEKALQNLQLFVKEARAKFRIRREADGECSDGKSGTLLVQPSPAADSPPVARLETGAAEDQGVQRCEKKDHKDEHDDKLCHEDASSMETNQQSDVRRNRAPSVAEELGMDIMEPVNRGSHIV</sequence>
<dbReference type="EMBL" id="OV696702">
    <property type="protein sequence ID" value="CAH1248897.1"/>
    <property type="molecule type" value="Genomic_DNA"/>
</dbReference>
<dbReference type="Pfam" id="PF14722">
    <property type="entry name" value="KRAP_IP3R_bind"/>
    <property type="match status" value="1"/>
</dbReference>
<feature type="compositionally biased region" description="Basic and acidic residues" evidence="1">
    <location>
        <begin position="575"/>
        <end position="589"/>
    </location>
</feature>
<evidence type="ECO:0000313" key="4">
    <source>
        <dbReference type="Proteomes" id="UP000838412"/>
    </source>
</evidence>
<accession>A0A8J9Z6X9</accession>
<feature type="region of interest" description="Disordered" evidence="1">
    <location>
        <begin position="705"/>
        <end position="749"/>
    </location>
</feature>
<feature type="compositionally biased region" description="Polar residues" evidence="1">
    <location>
        <begin position="112"/>
        <end position="123"/>
    </location>
</feature>
<dbReference type="Proteomes" id="UP000838412">
    <property type="component" value="Chromosome 17"/>
</dbReference>
<organism evidence="3 4">
    <name type="scientific">Branchiostoma lanceolatum</name>
    <name type="common">Common lancelet</name>
    <name type="synonym">Amphioxus lanceolatum</name>
    <dbReference type="NCBI Taxonomy" id="7740"/>
    <lineage>
        <taxon>Eukaryota</taxon>
        <taxon>Metazoa</taxon>
        <taxon>Chordata</taxon>
        <taxon>Cephalochordata</taxon>
        <taxon>Leptocardii</taxon>
        <taxon>Amphioxiformes</taxon>
        <taxon>Branchiostomatidae</taxon>
        <taxon>Branchiostoma</taxon>
    </lineage>
</organism>
<dbReference type="PANTHER" id="PTHR17469:SF15">
    <property type="entry name" value="ITPR-INTERACTING DOMAIN-CONTAINING PROTEIN"/>
    <property type="match status" value="1"/>
</dbReference>
<feature type="region of interest" description="Disordered" evidence="1">
    <location>
        <begin position="560"/>
        <end position="605"/>
    </location>
</feature>
<dbReference type="OrthoDB" id="10035684at2759"/>